<reference evidence="2 3" key="1">
    <citation type="submission" date="2019-12" db="EMBL/GenBank/DDBJ databases">
        <title>Genomic-based taxomic classification of the family Erythrobacteraceae.</title>
        <authorList>
            <person name="Xu L."/>
        </authorList>
    </citation>
    <scope>NUCLEOTIDE SEQUENCE [LARGE SCALE GENOMIC DNA]</scope>
    <source>
        <strain evidence="2 3">LMG 29519</strain>
    </source>
</reference>
<comment type="caution">
    <text evidence="2">The sequence shown here is derived from an EMBL/GenBank/DDBJ whole genome shotgun (WGS) entry which is preliminary data.</text>
</comment>
<keyword evidence="3" id="KW-1185">Reference proteome</keyword>
<dbReference type="Proteomes" id="UP000429229">
    <property type="component" value="Unassembled WGS sequence"/>
</dbReference>
<organism evidence="2 3">
    <name type="scientific">Alteriqipengyuania halimionae</name>
    <dbReference type="NCBI Taxonomy" id="1926630"/>
    <lineage>
        <taxon>Bacteria</taxon>
        <taxon>Pseudomonadati</taxon>
        <taxon>Pseudomonadota</taxon>
        <taxon>Alphaproteobacteria</taxon>
        <taxon>Sphingomonadales</taxon>
        <taxon>Erythrobacteraceae</taxon>
        <taxon>Alteriqipengyuania</taxon>
    </lineage>
</organism>
<gene>
    <name evidence="2" type="ORF">GRI68_12445</name>
</gene>
<name>A0A6I4U4U7_9SPHN</name>
<proteinExistence type="predicted"/>
<feature type="signal peptide" evidence="1">
    <location>
        <begin position="1"/>
        <end position="20"/>
    </location>
</feature>
<dbReference type="OrthoDB" id="7407648at2"/>
<dbReference type="EMBL" id="WTYR01000001">
    <property type="protein sequence ID" value="MXP10988.1"/>
    <property type="molecule type" value="Genomic_DNA"/>
</dbReference>
<sequence length="209" mass="22233">MKKLLLAATGVALLPLPAHAQDADEYYDDEPVVTARDGLRIEGRVLWERINDPDEAALINYELGSGVGFGGEIGYDVAVSDSVVVGPFVSYEASSVEECDFDLCVSSDGYLAAGLHAGFALGPTSQVYGKLAYSQQTIDVEGIIDDPVLGAIAVNESESGGGFQIAVGYEQGFGRNMYGRIEIGSGENQDIYGFDFQRTHIGAAFGVRF</sequence>
<dbReference type="RefSeq" id="WP_160617565.1">
    <property type="nucleotide sequence ID" value="NZ_WTYR01000001.1"/>
</dbReference>
<evidence type="ECO:0000313" key="2">
    <source>
        <dbReference type="EMBL" id="MXP10988.1"/>
    </source>
</evidence>
<dbReference type="InterPro" id="IPR036709">
    <property type="entry name" value="Autotransporte_beta_dom_sf"/>
</dbReference>
<accession>A0A6I4U4U7</accession>
<dbReference type="SUPFAM" id="SSF103515">
    <property type="entry name" value="Autotransporter"/>
    <property type="match status" value="1"/>
</dbReference>
<protein>
    <submittedName>
        <fullName evidence="2">Outer membrane beta-barrel protein</fullName>
    </submittedName>
</protein>
<evidence type="ECO:0000313" key="3">
    <source>
        <dbReference type="Proteomes" id="UP000429229"/>
    </source>
</evidence>
<feature type="chain" id="PRO_5026227670" evidence="1">
    <location>
        <begin position="21"/>
        <end position="209"/>
    </location>
</feature>
<keyword evidence="1" id="KW-0732">Signal</keyword>
<dbReference type="AlphaFoldDB" id="A0A6I4U4U7"/>
<evidence type="ECO:0000256" key="1">
    <source>
        <dbReference type="SAM" id="SignalP"/>
    </source>
</evidence>